<dbReference type="AlphaFoldDB" id="A0A7R8H5T4"/>
<dbReference type="OrthoDB" id="6376080at2759"/>
<organism evidence="2 3">
    <name type="scientific">Lepeophtheirus salmonis</name>
    <name type="common">Salmon louse</name>
    <name type="synonym">Caligus salmonis</name>
    <dbReference type="NCBI Taxonomy" id="72036"/>
    <lineage>
        <taxon>Eukaryota</taxon>
        <taxon>Metazoa</taxon>
        <taxon>Ecdysozoa</taxon>
        <taxon>Arthropoda</taxon>
        <taxon>Crustacea</taxon>
        <taxon>Multicrustacea</taxon>
        <taxon>Hexanauplia</taxon>
        <taxon>Copepoda</taxon>
        <taxon>Siphonostomatoida</taxon>
        <taxon>Caligidae</taxon>
        <taxon>Lepeophtheirus</taxon>
    </lineage>
</organism>
<protein>
    <submittedName>
        <fullName evidence="2">(salmon louse) hypothetical protein</fullName>
    </submittedName>
</protein>
<gene>
    <name evidence="2" type="ORF">LSAA_6677</name>
</gene>
<evidence type="ECO:0000313" key="3">
    <source>
        <dbReference type="Proteomes" id="UP000675881"/>
    </source>
</evidence>
<dbReference type="EMBL" id="HG994581">
    <property type="protein sequence ID" value="CAF2873297.1"/>
    <property type="molecule type" value="Genomic_DNA"/>
</dbReference>
<dbReference type="Gene3D" id="2.60.40.10">
    <property type="entry name" value="Immunoglobulins"/>
    <property type="match status" value="1"/>
</dbReference>
<dbReference type="PANTHER" id="PTHR23278">
    <property type="entry name" value="SIDESTEP PROTEIN"/>
    <property type="match status" value="1"/>
</dbReference>
<keyword evidence="3" id="KW-1185">Reference proteome</keyword>
<evidence type="ECO:0000259" key="1">
    <source>
        <dbReference type="Pfam" id="PF07686"/>
    </source>
</evidence>
<dbReference type="Proteomes" id="UP000675881">
    <property type="component" value="Chromosome 2"/>
</dbReference>
<dbReference type="InterPro" id="IPR013106">
    <property type="entry name" value="Ig_V-set"/>
</dbReference>
<dbReference type="InterPro" id="IPR013783">
    <property type="entry name" value="Ig-like_fold"/>
</dbReference>
<feature type="domain" description="Immunoglobulin V-set" evidence="1">
    <location>
        <begin position="19"/>
        <end position="70"/>
    </location>
</feature>
<accession>A0A7R8H5T4</accession>
<dbReference type="Pfam" id="PF07686">
    <property type="entry name" value="V-set"/>
    <property type="match status" value="1"/>
</dbReference>
<dbReference type="PANTHER" id="PTHR23278:SF19">
    <property type="entry name" value="OBSCURIN"/>
    <property type="match status" value="1"/>
</dbReference>
<reference evidence="2" key="1">
    <citation type="submission" date="2021-02" db="EMBL/GenBank/DDBJ databases">
        <authorList>
            <person name="Bekaert M."/>
        </authorList>
    </citation>
    <scope>NUCLEOTIDE SEQUENCE</scope>
    <source>
        <strain evidence="2">IoA-00</strain>
    </source>
</reference>
<proteinExistence type="predicted"/>
<name>A0A7R8H5T4_LEPSM</name>
<dbReference type="InterPro" id="IPR036179">
    <property type="entry name" value="Ig-like_dom_sf"/>
</dbReference>
<dbReference type="SUPFAM" id="SSF48726">
    <property type="entry name" value="Immunoglobulin"/>
    <property type="match status" value="1"/>
</dbReference>
<evidence type="ECO:0000313" key="2">
    <source>
        <dbReference type="EMBL" id="CAF2873297.1"/>
    </source>
</evidence>
<sequence length="135" mass="15717">MHIPSLSDSQNHWIDTSHFGENRVVFDTSPNPRKAKLKIFNVTESDDGLYRCRVDFKISQTRTSRLNLTVIVVEDNLRILEGLTIKKEELPGSKKLIKVIWPDPRSRCPGVLNVYQYIYEGNQRGIRYRFLLALK</sequence>